<dbReference type="GO" id="GO:0005576">
    <property type="term" value="C:extracellular region"/>
    <property type="evidence" value="ECO:0007669"/>
    <property type="project" value="UniProtKB-SubCell"/>
</dbReference>
<keyword evidence="14" id="KW-1185">Reference proteome</keyword>
<feature type="chain" id="PRO_5040830007" description="Peptidase A1 domain-containing protein" evidence="11">
    <location>
        <begin position="21"/>
        <end position="437"/>
    </location>
</feature>
<evidence type="ECO:0000313" key="13">
    <source>
        <dbReference type="EMBL" id="KAJ4390827.1"/>
    </source>
</evidence>
<dbReference type="PROSITE" id="PS00141">
    <property type="entry name" value="ASP_PROTEASE"/>
    <property type="match status" value="1"/>
</dbReference>
<evidence type="ECO:0000256" key="8">
    <source>
        <dbReference type="ARBA" id="ARBA00023145"/>
    </source>
</evidence>
<name>A0A9W9CVU5_9PEZI</name>
<evidence type="ECO:0000256" key="9">
    <source>
        <dbReference type="ARBA" id="ARBA00023180"/>
    </source>
</evidence>
<evidence type="ECO:0000256" key="4">
    <source>
        <dbReference type="ARBA" id="ARBA00022670"/>
    </source>
</evidence>
<dbReference type="PRINTS" id="PR00792">
    <property type="entry name" value="PEPSIN"/>
</dbReference>
<sequence length="437" mass="45563">MQSYYRVFLFLGLLAALVAAAPSPKIQKRGVFTVERVKNPNFKRHDGPKQLLKSLRKYRMNIPPALMDAIKSGSSSSDSAVVDKLTNSNVASAATNVTVAATNNTALAAGVGKVTNTPEAGDVEYLSPVSIGGQTLNLDFDSGSSDLWVFNTQLGNASTTGHTLYNPTQSTTLKMIQGATFSISYGDGSGAAGNVGTDTVNIGGATVTDQAIEMATAVSQSFVQDTNNNGLVGLAYSKLNTVKPTQQKTFFDNVMPSLAEPVFTADLRKAAAGAYTFGAIDATQFNGTMAWVPVNTTQGFWQFPSTKFAVGTGAAQAGNPVGQAIADTGTTLIIADPTVVQGYYSQIPSAQNNAQVGGVTVDCNAQLPDLMLAVGDNYMARVKGSDINFAQVSGNTCFGGVQSGGNSNLAIYGDIFFKSQFVAFNGGNNSLGLAEHQ</sequence>
<dbReference type="OrthoDB" id="2747330at2759"/>
<keyword evidence="4 10" id="KW-0645">Protease</keyword>
<dbReference type="FunFam" id="2.40.70.10:FF:000026">
    <property type="entry name" value="Endothiapepsin"/>
    <property type="match status" value="1"/>
</dbReference>
<feature type="domain" description="Peptidase A1" evidence="12">
    <location>
        <begin position="125"/>
        <end position="434"/>
    </location>
</feature>
<evidence type="ECO:0000256" key="3">
    <source>
        <dbReference type="ARBA" id="ARBA00022525"/>
    </source>
</evidence>
<keyword evidence="9" id="KW-0325">Glycoprotein</keyword>
<dbReference type="Gene3D" id="2.40.70.10">
    <property type="entry name" value="Acid Proteases"/>
    <property type="match status" value="2"/>
</dbReference>
<dbReference type="Proteomes" id="UP001140453">
    <property type="component" value="Unassembled WGS sequence"/>
</dbReference>
<dbReference type="EMBL" id="JAPEVB010000003">
    <property type="protein sequence ID" value="KAJ4390827.1"/>
    <property type="molecule type" value="Genomic_DNA"/>
</dbReference>
<evidence type="ECO:0000256" key="1">
    <source>
        <dbReference type="ARBA" id="ARBA00004613"/>
    </source>
</evidence>
<keyword evidence="8" id="KW-0865">Zymogen</keyword>
<dbReference type="CDD" id="cd06097">
    <property type="entry name" value="Aspergillopepsin_like"/>
    <property type="match status" value="1"/>
</dbReference>
<keyword evidence="6 10" id="KW-0064">Aspartyl protease</keyword>
<evidence type="ECO:0000256" key="6">
    <source>
        <dbReference type="ARBA" id="ARBA00022750"/>
    </source>
</evidence>
<organism evidence="13 14">
    <name type="scientific">Gnomoniopsis smithogilvyi</name>
    <dbReference type="NCBI Taxonomy" id="1191159"/>
    <lineage>
        <taxon>Eukaryota</taxon>
        <taxon>Fungi</taxon>
        <taxon>Dikarya</taxon>
        <taxon>Ascomycota</taxon>
        <taxon>Pezizomycotina</taxon>
        <taxon>Sordariomycetes</taxon>
        <taxon>Sordariomycetidae</taxon>
        <taxon>Diaporthales</taxon>
        <taxon>Gnomoniaceae</taxon>
        <taxon>Gnomoniopsis</taxon>
    </lineage>
</organism>
<dbReference type="PROSITE" id="PS51767">
    <property type="entry name" value="PEPTIDASE_A1"/>
    <property type="match status" value="1"/>
</dbReference>
<gene>
    <name evidence="13" type="ORF">N0V93_004426</name>
</gene>
<reference evidence="13" key="1">
    <citation type="submission" date="2022-10" db="EMBL/GenBank/DDBJ databases">
        <title>Tapping the CABI collections for fungal endophytes: first genome assemblies for Collariella, Neodidymelliopsis, Ascochyta clinopodiicola, Didymella pomorum, Didymosphaeria variabile, Neocosmospora piperis and Neocucurbitaria cava.</title>
        <authorList>
            <person name="Hill R."/>
        </authorList>
    </citation>
    <scope>NUCLEOTIDE SEQUENCE</scope>
    <source>
        <strain evidence="13">IMI 355082</strain>
    </source>
</reference>
<dbReference type="GO" id="GO:0006508">
    <property type="term" value="P:proteolysis"/>
    <property type="evidence" value="ECO:0007669"/>
    <property type="project" value="UniProtKB-KW"/>
</dbReference>
<dbReference type="InterPro" id="IPR034163">
    <property type="entry name" value="Aspergillopepsin-like_cat_dom"/>
</dbReference>
<evidence type="ECO:0000256" key="10">
    <source>
        <dbReference type="RuleBase" id="RU000454"/>
    </source>
</evidence>
<dbReference type="InterPro" id="IPR033121">
    <property type="entry name" value="PEPTIDASE_A1"/>
</dbReference>
<comment type="similarity">
    <text evidence="2 10">Belongs to the peptidase A1 family.</text>
</comment>
<dbReference type="InterPro" id="IPR001461">
    <property type="entry name" value="Aspartic_peptidase_A1"/>
</dbReference>
<keyword evidence="7 10" id="KW-0378">Hydrolase</keyword>
<comment type="subcellular location">
    <subcellularLocation>
        <location evidence="1">Secreted</location>
    </subcellularLocation>
</comment>
<dbReference type="PANTHER" id="PTHR47966">
    <property type="entry name" value="BETA-SITE APP-CLEAVING ENZYME, ISOFORM A-RELATED"/>
    <property type="match status" value="1"/>
</dbReference>
<evidence type="ECO:0000256" key="2">
    <source>
        <dbReference type="ARBA" id="ARBA00007447"/>
    </source>
</evidence>
<feature type="signal peptide" evidence="11">
    <location>
        <begin position="1"/>
        <end position="20"/>
    </location>
</feature>
<accession>A0A9W9CVU5</accession>
<evidence type="ECO:0000259" key="12">
    <source>
        <dbReference type="PROSITE" id="PS51767"/>
    </source>
</evidence>
<keyword evidence="5 11" id="KW-0732">Signal</keyword>
<dbReference type="InterPro" id="IPR001969">
    <property type="entry name" value="Aspartic_peptidase_AS"/>
</dbReference>
<dbReference type="AlphaFoldDB" id="A0A9W9CVU5"/>
<keyword evidence="3" id="KW-0964">Secreted</keyword>
<dbReference type="GO" id="GO:0004190">
    <property type="term" value="F:aspartic-type endopeptidase activity"/>
    <property type="evidence" value="ECO:0007669"/>
    <property type="project" value="UniProtKB-KW"/>
</dbReference>
<dbReference type="InterPro" id="IPR021109">
    <property type="entry name" value="Peptidase_aspartic_dom_sf"/>
</dbReference>
<protein>
    <recommendedName>
        <fullName evidence="12">Peptidase A1 domain-containing protein</fullName>
    </recommendedName>
</protein>
<evidence type="ECO:0000256" key="5">
    <source>
        <dbReference type="ARBA" id="ARBA00022729"/>
    </source>
</evidence>
<dbReference type="SUPFAM" id="SSF50630">
    <property type="entry name" value="Acid proteases"/>
    <property type="match status" value="1"/>
</dbReference>
<dbReference type="Pfam" id="PF00026">
    <property type="entry name" value="Asp"/>
    <property type="match status" value="1"/>
</dbReference>
<evidence type="ECO:0000313" key="14">
    <source>
        <dbReference type="Proteomes" id="UP001140453"/>
    </source>
</evidence>
<comment type="caution">
    <text evidence="13">The sequence shown here is derived from an EMBL/GenBank/DDBJ whole genome shotgun (WGS) entry which is preliminary data.</text>
</comment>
<evidence type="ECO:0000256" key="7">
    <source>
        <dbReference type="ARBA" id="ARBA00022801"/>
    </source>
</evidence>
<evidence type="ECO:0000256" key="11">
    <source>
        <dbReference type="SAM" id="SignalP"/>
    </source>
</evidence>
<proteinExistence type="inferred from homology"/>
<dbReference type="PANTHER" id="PTHR47966:SF23">
    <property type="entry name" value="ASPARTIC ENDOPEPTIDASE, PUTATIVE (AFU_ORTHOLOGUE AFUA_2G15950)-RELATED"/>
    <property type="match status" value="1"/>
</dbReference>